<dbReference type="EMBL" id="JAQQKX010000014">
    <property type="protein sequence ID" value="MDC7684643.1"/>
    <property type="molecule type" value="Genomic_DNA"/>
</dbReference>
<name>A0ABT5HX57_9CAUL</name>
<dbReference type="InterPro" id="IPR003829">
    <property type="entry name" value="Pirin_N_dom"/>
</dbReference>
<accession>A0ABT5HX57</accession>
<proteinExistence type="inferred from homology"/>
<evidence type="ECO:0000256" key="1">
    <source>
        <dbReference type="ARBA" id="ARBA00008416"/>
    </source>
</evidence>
<comment type="caution">
    <text evidence="5">The sequence shown here is derived from an EMBL/GenBank/DDBJ whole genome shotgun (WGS) entry which is preliminary data.</text>
</comment>
<feature type="domain" description="Pirin C-terminal" evidence="4">
    <location>
        <begin position="178"/>
        <end position="277"/>
    </location>
</feature>
<dbReference type="Gene3D" id="2.60.120.10">
    <property type="entry name" value="Jelly Rolls"/>
    <property type="match status" value="2"/>
</dbReference>
<dbReference type="CDD" id="cd02247">
    <property type="entry name" value="cupin_pirin_C"/>
    <property type="match status" value="1"/>
</dbReference>
<feature type="domain" description="Pirin N-terminal" evidence="3">
    <location>
        <begin position="23"/>
        <end position="123"/>
    </location>
</feature>
<evidence type="ECO:0000256" key="2">
    <source>
        <dbReference type="RuleBase" id="RU003457"/>
    </source>
</evidence>
<evidence type="ECO:0000259" key="3">
    <source>
        <dbReference type="Pfam" id="PF02678"/>
    </source>
</evidence>
<dbReference type="InterPro" id="IPR011051">
    <property type="entry name" value="RmlC_Cupin_sf"/>
</dbReference>
<evidence type="ECO:0000313" key="5">
    <source>
        <dbReference type="EMBL" id="MDC7684643.1"/>
    </source>
</evidence>
<dbReference type="Pfam" id="PF05726">
    <property type="entry name" value="Pirin_C"/>
    <property type="match status" value="1"/>
</dbReference>
<organism evidence="5 6">
    <name type="scientific">Asticcacaulis aquaticus</name>
    <dbReference type="NCBI Taxonomy" id="2984212"/>
    <lineage>
        <taxon>Bacteria</taxon>
        <taxon>Pseudomonadati</taxon>
        <taxon>Pseudomonadota</taxon>
        <taxon>Alphaproteobacteria</taxon>
        <taxon>Caulobacterales</taxon>
        <taxon>Caulobacteraceae</taxon>
        <taxon>Asticcacaulis</taxon>
    </lineage>
</organism>
<dbReference type="RefSeq" id="WP_272749114.1">
    <property type="nucleotide sequence ID" value="NZ_JAQQKX010000014.1"/>
</dbReference>
<dbReference type="PANTHER" id="PTHR13903:SF8">
    <property type="entry name" value="PIRIN"/>
    <property type="match status" value="1"/>
</dbReference>
<dbReference type="CDD" id="cd02909">
    <property type="entry name" value="cupin_pirin_N"/>
    <property type="match status" value="1"/>
</dbReference>
<dbReference type="Proteomes" id="UP001214854">
    <property type="component" value="Unassembled WGS sequence"/>
</dbReference>
<reference evidence="5 6" key="1">
    <citation type="submission" date="2023-01" db="EMBL/GenBank/DDBJ databases">
        <title>Novel species of the genus Asticcacaulis isolated from rivers.</title>
        <authorList>
            <person name="Lu H."/>
        </authorList>
    </citation>
    <scope>NUCLEOTIDE SEQUENCE [LARGE SCALE GENOMIC DNA]</scope>
    <source>
        <strain evidence="5 6">BYS171W</strain>
    </source>
</reference>
<gene>
    <name evidence="5" type="ORF">PQU92_15260</name>
</gene>
<protein>
    <submittedName>
        <fullName evidence="5">Pirin family protein</fullName>
    </submittedName>
</protein>
<dbReference type="InterPro" id="IPR012093">
    <property type="entry name" value="Pirin"/>
</dbReference>
<comment type="similarity">
    <text evidence="1 2">Belongs to the pirin family.</text>
</comment>
<dbReference type="InterPro" id="IPR014710">
    <property type="entry name" value="RmlC-like_jellyroll"/>
</dbReference>
<dbReference type="SUPFAM" id="SSF51182">
    <property type="entry name" value="RmlC-like cupins"/>
    <property type="match status" value="1"/>
</dbReference>
<evidence type="ECO:0000313" key="6">
    <source>
        <dbReference type="Proteomes" id="UP001214854"/>
    </source>
</evidence>
<dbReference type="PANTHER" id="PTHR13903">
    <property type="entry name" value="PIRIN-RELATED"/>
    <property type="match status" value="1"/>
</dbReference>
<evidence type="ECO:0000259" key="4">
    <source>
        <dbReference type="Pfam" id="PF05726"/>
    </source>
</evidence>
<dbReference type="Pfam" id="PF02678">
    <property type="entry name" value="Pirin"/>
    <property type="match status" value="1"/>
</dbReference>
<keyword evidence="6" id="KW-1185">Reference proteome</keyword>
<dbReference type="PIRSF" id="PIRSF006232">
    <property type="entry name" value="Pirin"/>
    <property type="match status" value="1"/>
</dbReference>
<sequence length="277" mass="29818">MSDSIRTVTRLVRGIPATDGAGVKLNRVLGTQALPEVDPFLMLDEFRSDDPKAYIAGFPNHPHRGFETITYMLAGRMRHKDNKGNEGLLGPGDVQWMTTARGLVHSEMPEQENGLMQGFQLWLNLPAKEKMLDPAYQDVPAATIPVIRHSDAWVKLLAGAYQGQTGPIQSPTTKPFIADVALDGGASLTVPTPEGHAGFAYVFDGQATIGGQVVERGQAAVLSFGADLPLTAGIDGARVLVVLGQPLKEPIARHGPFVMNTAQEIYQAFADYQAGKF</sequence>
<dbReference type="InterPro" id="IPR008778">
    <property type="entry name" value="Pirin_C_dom"/>
</dbReference>